<comment type="caution">
    <text evidence="2">The sequence shown here is derived from an EMBL/GenBank/DDBJ whole genome shotgun (WGS) entry which is preliminary data.</text>
</comment>
<evidence type="ECO:0000313" key="3">
    <source>
        <dbReference type="Proteomes" id="UP000297982"/>
    </source>
</evidence>
<accession>A0A4Z0H0Q6</accession>
<keyword evidence="1" id="KW-0812">Transmembrane</keyword>
<dbReference type="EMBL" id="SRJC01000002">
    <property type="protein sequence ID" value="TGB02627.1"/>
    <property type="molecule type" value="Genomic_DNA"/>
</dbReference>
<gene>
    <name evidence="2" type="ORF">E4663_10710</name>
</gene>
<sequence>MDKKTIGIIVAYTVIMGSLLFATFGLNWNPSGYDYTIDGETLTIERGLFSPEVEESNISDNQSEALLFYLELSKERSQWKVDLTVIGLLLPFLLLMFVPAKRPFKEKVPKNWYRLIVSGAAVLYIAYSVTQHVEIIEQINEYAKPLL</sequence>
<keyword evidence="1" id="KW-0472">Membrane</keyword>
<evidence type="ECO:0000313" key="2">
    <source>
        <dbReference type="EMBL" id="TGB02627.1"/>
    </source>
</evidence>
<dbReference type="AlphaFoldDB" id="A0A4Z0H0Q6"/>
<dbReference type="STRING" id="192814.GCA_900166575_03049"/>
<feature type="transmembrane region" description="Helical" evidence="1">
    <location>
        <begin position="112"/>
        <end position="130"/>
    </location>
</feature>
<evidence type="ECO:0000256" key="1">
    <source>
        <dbReference type="SAM" id="Phobius"/>
    </source>
</evidence>
<name>A0A4Z0H0Q6_9BACI</name>
<keyword evidence="3" id="KW-1185">Reference proteome</keyword>
<feature type="transmembrane region" description="Helical" evidence="1">
    <location>
        <begin position="83"/>
        <end position="100"/>
    </location>
</feature>
<feature type="transmembrane region" description="Helical" evidence="1">
    <location>
        <begin position="7"/>
        <end position="26"/>
    </location>
</feature>
<dbReference type="Proteomes" id="UP000297982">
    <property type="component" value="Unassembled WGS sequence"/>
</dbReference>
<protein>
    <submittedName>
        <fullName evidence="2">Uncharacterized protein</fullName>
    </submittedName>
</protein>
<proteinExistence type="predicted"/>
<keyword evidence="1" id="KW-1133">Transmembrane helix</keyword>
<dbReference type="RefSeq" id="WP_135327611.1">
    <property type="nucleotide sequence ID" value="NZ_SRJC01000002.1"/>
</dbReference>
<reference evidence="2 3" key="1">
    <citation type="journal article" date="2003" name="Int. J. Syst. Evol. Microbiol.">
        <title>Halobacillus salinus sp. nov., isolated from a salt lake on the coast of the East Sea in Korea.</title>
        <authorList>
            <person name="Yoon J.H."/>
            <person name="Kang K.H."/>
            <person name="Park Y.H."/>
        </authorList>
    </citation>
    <scope>NUCLEOTIDE SEQUENCE [LARGE SCALE GENOMIC DNA]</scope>
    <source>
        <strain evidence="2 3">HSL-3</strain>
    </source>
</reference>
<organism evidence="2 3">
    <name type="scientific">Halobacillus salinus</name>
    <dbReference type="NCBI Taxonomy" id="192814"/>
    <lineage>
        <taxon>Bacteria</taxon>
        <taxon>Bacillati</taxon>
        <taxon>Bacillota</taxon>
        <taxon>Bacilli</taxon>
        <taxon>Bacillales</taxon>
        <taxon>Bacillaceae</taxon>
        <taxon>Halobacillus</taxon>
    </lineage>
</organism>